<dbReference type="InterPro" id="IPR051398">
    <property type="entry name" value="Polysacch_Deacetylase"/>
</dbReference>
<proteinExistence type="predicted"/>
<protein>
    <submittedName>
        <fullName evidence="4">Polysaccharide deacetylase family protein</fullName>
    </submittedName>
</protein>
<dbReference type="SUPFAM" id="SSF88713">
    <property type="entry name" value="Glycoside hydrolase/deacetylase"/>
    <property type="match status" value="1"/>
</dbReference>
<dbReference type="GO" id="GO:0016810">
    <property type="term" value="F:hydrolase activity, acting on carbon-nitrogen (but not peptide) bonds"/>
    <property type="evidence" value="ECO:0007669"/>
    <property type="project" value="InterPro"/>
</dbReference>
<dbReference type="RefSeq" id="WP_005842977.1">
    <property type="nucleotide sequence ID" value="NZ_CABKNT010000003.1"/>
</dbReference>
<accession>A0A414NUD8</accession>
<dbReference type="GO" id="GO:0005975">
    <property type="term" value="P:carbohydrate metabolic process"/>
    <property type="evidence" value="ECO:0007669"/>
    <property type="project" value="InterPro"/>
</dbReference>
<dbReference type="PROSITE" id="PS51677">
    <property type="entry name" value="NODB"/>
    <property type="match status" value="1"/>
</dbReference>
<evidence type="ECO:0000256" key="1">
    <source>
        <dbReference type="ARBA" id="ARBA00004613"/>
    </source>
</evidence>
<dbReference type="Pfam" id="PF01522">
    <property type="entry name" value="Polysacc_deac_1"/>
    <property type="match status" value="1"/>
</dbReference>
<dbReference type="InterPro" id="IPR002509">
    <property type="entry name" value="NODB_dom"/>
</dbReference>
<evidence type="ECO:0000313" key="5">
    <source>
        <dbReference type="Proteomes" id="UP000283442"/>
    </source>
</evidence>
<dbReference type="EMBL" id="QRHE01000016">
    <property type="protein sequence ID" value="RHF50445.1"/>
    <property type="molecule type" value="Genomic_DNA"/>
</dbReference>
<evidence type="ECO:0000256" key="2">
    <source>
        <dbReference type="ARBA" id="ARBA00022729"/>
    </source>
</evidence>
<evidence type="ECO:0000313" key="4">
    <source>
        <dbReference type="EMBL" id="RHF50445.1"/>
    </source>
</evidence>
<comment type="caution">
    <text evidence="4">The sequence shown here is derived from an EMBL/GenBank/DDBJ whole genome shotgun (WGS) entry which is preliminary data.</text>
</comment>
<dbReference type="OrthoDB" id="9778320at2"/>
<dbReference type="PANTHER" id="PTHR34216:SF3">
    <property type="entry name" value="POLY-BETA-1,6-N-ACETYL-D-GLUCOSAMINE N-DEACETYLASE"/>
    <property type="match status" value="1"/>
</dbReference>
<dbReference type="CDD" id="cd10918">
    <property type="entry name" value="CE4_NodB_like_5s_6s"/>
    <property type="match status" value="1"/>
</dbReference>
<dbReference type="PANTHER" id="PTHR34216">
    <property type="match status" value="1"/>
</dbReference>
<feature type="domain" description="NodB homology" evidence="3">
    <location>
        <begin position="90"/>
        <end position="266"/>
    </location>
</feature>
<gene>
    <name evidence="4" type="ORF">DW674_11260</name>
</gene>
<dbReference type="Gene3D" id="3.20.20.370">
    <property type="entry name" value="Glycoside hydrolase/deacetylase"/>
    <property type="match status" value="1"/>
</dbReference>
<dbReference type="GO" id="GO:0005576">
    <property type="term" value="C:extracellular region"/>
    <property type="evidence" value="ECO:0007669"/>
    <property type="project" value="UniProtKB-SubCell"/>
</dbReference>
<comment type="subcellular location">
    <subcellularLocation>
        <location evidence="1">Secreted</location>
    </subcellularLocation>
</comment>
<reference evidence="4 5" key="1">
    <citation type="submission" date="2018-08" db="EMBL/GenBank/DDBJ databases">
        <title>A genome reference for cultivated species of the human gut microbiota.</title>
        <authorList>
            <person name="Zou Y."/>
            <person name="Xue W."/>
            <person name="Luo G."/>
        </authorList>
    </citation>
    <scope>NUCLEOTIDE SEQUENCE [LARGE SCALE GENOMIC DNA]</scope>
    <source>
        <strain evidence="4 5">AM25-21AC</strain>
    </source>
</reference>
<organism evidence="4 5">
    <name type="scientific">Mitsuokella multacida</name>
    <dbReference type="NCBI Taxonomy" id="52226"/>
    <lineage>
        <taxon>Bacteria</taxon>
        <taxon>Bacillati</taxon>
        <taxon>Bacillota</taxon>
        <taxon>Negativicutes</taxon>
        <taxon>Selenomonadales</taxon>
        <taxon>Selenomonadaceae</taxon>
        <taxon>Mitsuokella</taxon>
    </lineage>
</organism>
<dbReference type="Proteomes" id="UP000283442">
    <property type="component" value="Unassembled WGS sequence"/>
</dbReference>
<evidence type="ECO:0000259" key="3">
    <source>
        <dbReference type="PROSITE" id="PS51677"/>
    </source>
</evidence>
<dbReference type="AlphaFoldDB" id="A0A414NUD8"/>
<sequence length="266" mass="30454">MSRLKKWLLGLCFLLLAVALWVVFSPTPQGIPVLEYHEVAESVDEDAYVYNVPPEEFRQQLDYLQQQGYTTISMLDFMKAKRGKMELPAKPIILTFDDGYEDNYTDLLPILEEYGMKATVYVITNEIGQPGYLNWEQLRDMQDRGIEIGSHTANHDPLTGMDAARQLDEVHLSKLLLEWNGIHTVYTFSYPNGAYDAALPALLAQNEYLTAVTGDAGLNTFETDPYLMQRVNIPHPRFGLLEFKLRLLKAEVFTKLRIHQHLENPS</sequence>
<keyword evidence="2" id="KW-0732">Signal</keyword>
<dbReference type="InterPro" id="IPR011330">
    <property type="entry name" value="Glyco_hydro/deAcase_b/a-brl"/>
</dbReference>
<name>A0A414NUD8_9FIRM</name>